<feature type="compositionally biased region" description="Basic and acidic residues" evidence="1">
    <location>
        <begin position="39"/>
        <end position="52"/>
    </location>
</feature>
<name>A0A8J7NTV5_ATRSP</name>
<sequence length="350" mass="37711">MFAVRQDQPLSPAFGDVGDPQGGGGAVSPSSHLLSNQQPDRKCHPAAEKDRNFNFLSQEGTGGEEQRGEMSVGPTLGPLTRDENRNRLGPRLQNQCNQQARFSLSPPSSRLPCWSSLAPVLETREEGRRVPPDGAEGRDKPETERGAAGEEEEGEEDEEEEEGEESGSEFSCRSSSSSSLSTESGGEGEGKGHAGDLGCVWERICGRQPKTDGPPSGPGDPAAALPRDGEGESGSEAETEKDKETGSLLQGEGSAPAVSASDSDSDPSQVLPGLLQAVWTLRDQERFKAKEKERHQVQLTMYRRLALIRWVRSLLGRVQDQQNRLQASYDIILTHRKELLRCGGAAAGQP</sequence>
<feature type="compositionally biased region" description="Polar residues" evidence="1">
    <location>
        <begin position="92"/>
        <end position="102"/>
    </location>
</feature>
<proteinExistence type="predicted"/>
<dbReference type="InterPro" id="IPR027812">
    <property type="entry name" value="DUF4653"/>
</dbReference>
<feature type="non-terminal residue" evidence="2">
    <location>
        <position position="350"/>
    </location>
</feature>
<dbReference type="PANTHER" id="PTHR35673:SF1">
    <property type="entry name" value="UPF0500 PROTEIN C1ORF216"/>
    <property type="match status" value="1"/>
</dbReference>
<protein>
    <submittedName>
        <fullName evidence="2">CA216 protein</fullName>
    </submittedName>
</protein>
<accession>A0A8J7NTV5</accession>
<evidence type="ECO:0000256" key="1">
    <source>
        <dbReference type="SAM" id="MobiDB-lite"/>
    </source>
</evidence>
<dbReference type="Pfam" id="PF15546">
    <property type="entry name" value="DUF4653"/>
    <property type="match status" value="1"/>
</dbReference>
<feature type="compositionally biased region" description="Polar residues" evidence="1">
    <location>
        <begin position="28"/>
        <end position="38"/>
    </location>
</feature>
<dbReference type="PANTHER" id="PTHR35673">
    <property type="entry name" value="UPF0500 PROTEIN C1ORF216"/>
    <property type="match status" value="1"/>
</dbReference>
<feature type="compositionally biased region" description="Low complexity" evidence="1">
    <location>
        <begin position="168"/>
        <end position="184"/>
    </location>
</feature>
<comment type="caution">
    <text evidence="2">The sequence shown here is derived from an EMBL/GenBank/DDBJ whole genome shotgun (WGS) entry which is preliminary data.</text>
</comment>
<dbReference type="EMBL" id="JAAWVO010045413">
    <property type="protein sequence ID" value="MBN3319562.1"/>
    <property type="molecule type" value="Genomic_DNA"/>
</dbReference>
<dbReference type="Proteomes" id="UP000736164">
    <property type="component" value="Unassembled WGS sequence"/>
</dbReference>
<evidence type="ECO:0000313" key="2">
    <source>
        <dbReference type="EMBL" id="MBN3319562.1"/>
    </source>
</evidence>
<organism evidence="2 3">
    <name type="scientific">Atractosteus spatula</name>
    <name type="common">Alligator gar</name>
    <name type="synonym">Lepisosteus spatula</name>
    <dbReference type="NCBI Taxonomy" id="7917"/>
    <lineage>
        <taxon>Eukaryota</taxon>
        <taxon>Metazoa</taxon>
        <taxon>Chordata</taxon>
        <taxon>Craniata</taxon>
        <taxon>Vertebrata</taxon>
        <taxon>Euteleostomi</taxon>
        <taxon>Actinopterygii</taxon>
        <taxon>Neopterygii</taxon>
        <taxon>Holostei</taxon>
        <taxon>Semionotiformes</taxon>
        <taxon>Lepisosteidae</taxon>
        <taxon>Atractosteus</taxon>
    </lineage>
</organism>
<feature type="compositionally biased region" description="Low complexity" evidence="1">
    <location>
        <begin position="103"/>
        <end position="117"/>
    </location>
</feature>
<feature type="compositionally biased region" description="Acidic residues" evidence="1">
    <location>
        <begin position="149"/>
        <end position="167"/>
    </location>
</feature>
<keyword evidence="3" id="KW-1185">Reference proteome</keyword>
<feature type="compositionally biased region" description="Basic and acidic residues" evidence="1">
    <location>
        <begin position="122"/>
        <end position="148"/>
    </location>
</feature>
<feature type="non-terminal residue" evidence="2">
    <location>
        <position position="1"/>
    </location>
</feature>
<reference evidence="2" key="1">
    <citation type="journal article" date="2021" name="Cell">
        <title>Tracing the genetic footprints of vertebrate landing in non-teleost ray-finned fishes.</title>
        <authorList>
            <person name="Bi X."/>
            <person name="Wang K."/>
            <person name="Yang L."/>
            <person name="Pan H."/>
            <person name="Jiang H."/>
            <person name="Wei Q."/>
            <person name="Fang M."/>
            <person name="Yu H."/>
            <person name="Zhu C."/>
            <person name="Cai Y."/>
            <person name="He Y."/>
            <person name="Gan X."/>
            <person name="Zeng H."/>
            <person name="Yu D."/>
            <person name="Zhu Y."/>
            <person name="Jiang H."/>
            <person name="Qiu Q."/>
            <person name="Yang H."/>
            <person name="Zhang Y.E."/>
            <person name="Wang W."/>
            <person name="Zhu M."/>
            <person name="He S."/>
            <person name="Zhang G."/>
        </authorList>
    </citation>
    <scope>NUCLEOTIDE SEQUENCE</scope>
    <source>
        <strain evidence="2">Allg_001</strain>
    </source>
</reference>
<gene>
    <name evidence="2" type="ORF">GTO95_0008635</name>
</gene>
<feature type="compositionally biased region" description="Low complexity" evidence="1">
    <location>
        <begin position="254"/>
        <end position="268"/>
    </location>
</feature>
<evidence type="ECO:0000313" key="3">
    <source>
        <dbReference type="Proteomes" id="UP000736164"/>
    </source>
</evidence>
<feature type="region of interest" description="Disordered" evidence="1">
    <location>
        <begin position="1"/>
        <end position="269"/>
    </location>
</feature>
<dbReference type="AlphaFoldDB" id="A0A8J7NTV5"/>